<gene>
    <name evidence="1" type="ORF">HQN60_12950</name>
</gene>
<organism evidence="1 2">
    <name type="scientific">Deefgea piscis</name>
    <dbReference type="NCBI Taxonomy" id="2739061"/>
    <lineage>
        <taxon>Bacteria</taxon>
        <taxon>Pseudomonadati</taxon>
        <taxon>Pseudomonadota</taxon>
        <taxon>Betaproteobacteria</taxon>
        <taxon>Neisseriales</taxon>
        <taxon>Chitinibacteraceae</taxon>
        <taxon>Deefgea</taxon>
    </lineage>
</organism>
<protein>
    <submittedName>
        <fullName evidence="1">Uncharacterized protein</fullName>
    </submittedName>
</protein>
<sequence length="154" mass="17504">MKNIFNNKPWARKSVLILALLLGASLFAYKMGLFKGWQQAKVDQVIHISCPDLQQGCQFKINEQSYQIKSAAPVSTDQPVTLTLTGPAKSVYLNWQMVDMDMGSNRYKMQDIGQDQWQAETALPICSQKRQDWLLSLQLEQVEVRIQTTSHGKS</sequence>
<evidence type="ECO:0000313" key="1">
    <source>
        <dbReference type="EMBL" id="QKJ67543.1"/>
    </source>
</evidence>
<dbReference type="Proteomes" id="UP000504844">
    <property type="component" value="Chromosome"/>
</dbReference>
<dbReference type="RefSeq" id="WP_173534045.1">
    <property type="nucleotide sequence ID" value="NZ_CP054143.1"/>
</dbReference>
<name>A0A6M8SQF4_9NEIS</name>
<accession>A0A6M8SQF4</accession>
<dbReference type="EMBL" id="CP054143">
    <property type="protein sequence ID" value="QKJ67543.1"/>
    <property type="molecule type" value="Genomic_DNA"/>
</dbReference>
<keyword evidence="2" id="KW-1185">Reference proteome</keyword>
<dbReference type="KEGG" id="dee:HQN60_12950"/>
<proteinExistence type="predicted"/>
<evidence type="ECO:0000313" key="2">
    <source>
        <dbReference type="Proteomes" id="UP000504844"/>
    </source>
</evidence>
<dbReference type="AlphaFoldDB" id="A0A6M8SQF4"/>
<reference evidence="1 2" key="1">
    <citation type="submission" date="2020-05" db="EMBL/GenBank/DDBJ databases">
        <title>Complete genome sequence of Deefgea sp. D17.</title>
        <authorList>
            <person name="Bae J.-W."/>
            <person name="Han J.E."/>
        </authorList>
    </citation>
    <scope>NUCLEOTIDE SEQUENCE [LARGE SCALE GENOMIC DNA]</scope>
    <source>
        <strain evidence="1 2">D17</strain>
    </source>
</reference>